<evidence type="ECO:0000313" key="2">
    <source>
        <dbReference type="EMBL" id="CUB03728.1"/>
    </source>
</evidence>
<evidence type="ECO:0000313" key="3">
    <source>
        <dbReference type="Proteomes" id="UP000182769"/>
    </source>
</evidence>
<gene>
    <name evidence="2" type="ORF">Ga0061065_104159</name>
</gene>
<dbReference type="Proteomes" id="UP000182769">
    <property type="component" value="Unassembled WGS sequence"/>
</dbReference>
<evidence type="ECO:0000259" key="1">
    <source>
        <dbReference type="Pfam" id="PF03992"/>
    </source>
</evidence>
<protein>
    <submittedName>
        <fullName evidence="2">Quinol monooxygenase YgiN</fullName>
    </submittedName>
</protein>
<keyword evidence="2" id="KW-0503">Monooxygenase</keyword>
<dbReference type="AlphaFoldDB" id="A0A0K6IKV5"/>
<keyword evidence="2" id="KW-0560">Oxidoreductase</keyword>
<organism evidence="2 3">
    <name type="scientific">Marinomonas fungiae</name>
    <dbReference type="NCBI Taxonomy" id="1137284"/>
    <lineage>
        <taxon>Bacteria</taxon>
        <taxon>Pseudomonadati</taxon>
        <taxon>Pseudomonadota</taxon>
        <taxon>Gammaproteobacteria</taxon>
        <taxon>Oceanospirillales</taxon>
        <taxon>Oceanospirillaceae</taxon>
        <taxon>Marinomonas</taxon>
    </lineage>
</organism>
<dbReference type="GO" id="GO:0004497">
    <property type="term" value="F:monooxygenase activity"/>
    <property type="evidence" value="ECO:0007669"/>
    <property type="project" value="UniProtKB-KW"/>
</dbReference>
<reference evidence="3" key="1">
    <citation type="submission" date="2015-08" db="EMBL/GenBank/DDBJ databases">
        <authorList>
            <person name="Varghese N."/>
        </authorList>
    </citation>
    <scope>NUCLEOTIDE SEQUENCE [LARGE SCALE GENOMIC DNA]</scope>
    <source>
        <strain evidence="3">JCM 18476</strain>
    </source>
</reference>
<dbReference type="SUPFAM" id="SSF54909">
    <property type="entry name" value="Dimeric alpha+beta barrel"/>
    <property type="match status" value="1"/>
</dbReference>
<dbReference type="InterPro" id="IPR007138">
    <property type="entry name" value="ABM_dom"/>
</dbReference>
<dbReference type="Pfam" id="PF03992">
    <property type="entry name" value="ABM"/>
    <property type="match status" value="1"/>
</dbReference>
<dbReference type="EMBL" id="CYHG01000004">
    <property type="protein sequence ID" value="CUB03728.1"/>
    <property type="molecule type" value="Genomic_DNA"/>
</dbReference>
<dbReference type="OrthoDB" id="9812192at2"/>
<keyword evidence="3" id="KW-1185">Reference proteome</keyword>
<dbReference type="Gene3D" id="3.30.70.100">
    <property type="match status" value="1"/>
</dbReference>
<accession>A0A0K6IKV5</accession>
<dbReference type="InterPro" id="IPR011008">
    <property type="entry name" value="Dimeric_a/b-barrel"/>
</dbReference>
<name>A0A0K6IKV5_9GAMM</name>
<sequence>MITAIVKASIKSGMHERLRETAGILQHEFSVNEPGCEQYESFIDGDVFITIERWTDQACLDQHLETEHVKKYVPELRKCVEKGEFSVQFIESEKIRFITI</sequence>
<proteinExistence type="predicted"/>
<dbReference type="RefSeq" id="WP_055462685.1">
    <property type="nucleotide sequence ID" value="NZ_CYHG01000004.1"/>
</dbReference>
<feature type="domain" description="ABM" evidence="1">
    <location>
        <begin position="1"/>
        <end position="73"/>
    </location>
</feature>